<evidence type="ECO:0000313" key="1">
    <source>
        <dbReference type="EMBL" id="GEK42254.1"/>
    </source>
</evidence>
<accession>A0A510WSQ5</accession>
<dbReference type="EMBL" id="BJUI01000016">
    <property type="protein sequence ID" value="GEK42254.1"/>
    <property type="molecule type" value="Genomic_DNA"/>
</dbReference>
<dbReference type="AlphaFoldDB" id="A0A510WSQ5"/>
<dbReference type="Proteomes" id="UP000321722">
    <property type="component" value="Unassembled WGS sequence"/>
</dbReference>
<comment type="caution">
    <text evidence="1">The sequence shown here is derived from an EMBL/GenBank/DDBJ whole genome shotgun (WGS) entry which is preliminary data.</text>
</comment>
<evidence type="ECO:0000313" key="2">
    <source>
        <dbReference type="Proteomes" id="UP000321722"/>
    </source>
</evidence>
<dbReference type="GeneID" id="29933880"/>
<reference evidence="1 2" key="1">
    <citation type="submission" date="2019-07" db="EMBL/GenBank/DDBJ databases">
        <title>Whole genome shotgun sequence of Lactobacillus aviarius subsp. aviarius NBRC 102162.</title>
        <authorList>
            <person name="Hosoyama A."/>
            <person name="Uohara A."/>
            <person name="Ohji S."/>
            <person name="Ichikawa N."/>
        </authorList>
    </citation>
    <scope>NUCLEOTIDE SEQUENCE [LARGE SCALE GENOMIC DNA]</scope>
    <source>
        <strain evidence="1 2">NBRC 102162</strain>
    </source>
</reference>
<organism evidence="1 2">
    <name type="scientific">Ligilactobacillus aviarius</name>
    <dbReference type="NCBI Taxonomy" id="1606"/>
    <lineage>
        <taxon>Bacteria</taxon>
        <taxon>Bacillati</taxon>
        <taxon>Bacillota</taxon>
        <taxon>Bacilli</taxon>
        <taxon>Lactobacillales</taxon>
        <taxon>Lactobacillaceae</taxon>
        <taxon>Ligilactobacillus</taxon>
    </lineage>
</organism>
<dbReference type="RefSeq" id="WP_057827508.1">
    <property type="nucleotide sequence ID" value="NZ_BAAACL010000017.1"/>
</dbReference>
<sequence length="79" mass="9057">MIGLEQQLEILDSALEEANTQDQFVQLIQTATMTLQKAIDVSKFEFVDGTDEKHFESHLSPIIKQIDDMYDWAIGKMKP</sequence>
<name>A0A510WSQ5_9LACO</name>
<gene>
    <name evidence="1" type="ORF">LAV01_10860</name>
</gene>
<proteinExistence type="predicted"/>
<protein>
    <submittedName>
        <fullName evidence="1">Uncharacterized protein</fullName>
    </submittedName>
</protein>
<keyword evidence="2" id="KW-1185">Reference proteome</keyword>